<sequence>MKSLLYLVSTMLLSQIVIAQVTDKKEVNMQNKEVIRKLYEEAMNKRNTALIPELISAAYDGPDFKQVVSGLTDAFPDAHWKVKDIVAEGNKVVVFQQFQGTHRGTFQHIPATGRRVASNGVVAYELKDGKVIHSETLTDRLGFLQELGVLPRDINGNPDNVIFIDRFTVPANAVNEFLERVKVNRNLIKTLPGFIRDAAYSYADNDGKLVFVTVAVWANKAAFEQAKEAVQEEYKKDGFDMPGMLKRLNITIDRGVYKELLAQ</sequence>
<feature type="chain" id="PRO_5011764132" evidence="1">
    <location>
        <begin position="20"/>
        <end position="263"/>
    </location>
</feature>
<feature type="signal peptide" evidence="1">
    <location>
        <begin position="1"/>
        <end position="19"/>
    </location>
</feature>
<dbReference type="Gene3D" id="3.10.450.50">
    <property type="match status" value="1"/>
</dbReference>
<keyword evidence="3" id="KW-0503">Monooxygenase</keyword>
<dbReference type="Pfam" id="PF03992">
    <property type="entry name" value="ABM"/>
    <property type="match status" value="1"/>
</dbReference>
<evidence type="ECO:0000256" key="1">
    <source>
        <dbReference type="SAM" id="SignalP"/>
    </source>
</evidence>
<dbReference type="PANTHER" id="PTHR38436:SF1">
    <property type="entry name" value="ESTER CYCLASE"/>
    <property type="match status" value="1"/>
</dbReference>
<reference evidence="3 4" key="1">
    <citation type="submission" date="2016-10" db="EMBL/GenBank/DDBJ databases">
        <authorList>
            <person name="de Groot N.N."/>
        </authorList>
    </citation>
    <scope>NUCLEOTIDE SEQUENCE [LARGE SCALE GENOMIC DNA]</scope>
    <source>
        <strain evidence="3 4">DSM 527</strain>
    </source>
</reference>
<dbReference type="InterPro" id="IPR009959">
    <property type="entry name" value="Cyclase_SnoaL-like"/>
</dbReference>
<dbReference type="AlphaFoldDB" id="A0A1G7UAZ8"/>
<gene>
    <name evidence="3" type="ORF">SAMN04488121_104298</name>
</gene>
<name>A0A1G7UAZ8_CHIFI</name>
<dbReference type="STRING" id="104663.SAMN04488121_104298"/>
<dbReference type="InterPro" id="IPR032710">
    <property type="entry name" value="NTF2-like_dom_sf"/>
</dbReference>
<feature type="domain" description="ABM" evidence="2">
    <location>
        <begin position="164"/>
        <end position="226"/>
    </location>
</feature>
<keyword evidence="3" id="KW-0560">Oxidoreductase</keyword>
<dbReference type="InterPro" id="IPR011008">
    <property type="entry name" value="Dimeric_a/b-barrel"/>
</dbReference>
<evidence type="ECO:0000313" key="3">
    <source>
        <dbReference type="EMBL" id="SDG44627.1"/>
    </source>
</evidence>
<dbReference type="InterPro" id="IPR007138">
    <property type="entry name" value="ABM_dom"/>
</dbReference>
<proteinExistence type="predicted"/>
<dbReference type="RefSeq" id="WP_089834469.1">
    <property type="nucleotide sequence ID" value="NZ_FNBN01000004.1"/>
</dbReference>
<keyword evidence="1" id="KW-0732">Signal</keyword>
<dbReference type="OrthoDB" id="4774596at2"/>
<dbReference type="GO" id="GO:0004497">
    <property type="term" value="F:monooxygenase activity"/>
    <property type="evidence" value="ECO:0007669"/>
    <property type="project" value="UniProtKB-KW"/>
</dbReference>
<organism evidence="3 4">
    <name type="scientific">Chitinophaga filiformis</name>
    <name type="common">Myxococcus filiformis</name>
    <name type="synonym">Flexibacter filiformis</name>
    <dbReference type="NCBI Taxonomy" id="104663"/>
    <lineage>
        <taxon>Bacteria</taxon>
        <taxon>Pseudomonadati</taxon>
        <taxon>Bacteroidota</taxon>
        <taxon>Chitinophagia</taxon>
        <taxon>Chitinophagales</taxon>
        <taxon>Chitinophagaceae</taxon>
        <taxon>Chitinophaga</taxon>
    </lineage>
</organism>
<accession>A0A1G7UAZ8</accession>
<dbReference type="SUPFAM" id="SSF54909">
    <property type="entry name" value="Dimeric alpha+beta barrel"/>
    <property type="match status" value="1"/>
</dbReference>
<dbReference type="SUPFAM" id="SSF54427">
    <property type="entry name" value="NTF2-like"/>
    <property type="match status" value="1"/>
</dbReference>
<protein>
    <submittedName>
        <fullName evidence="3">Antibiotic biosynthesis monooxygenase</fullName>
    </submittedName>
</protein>
<evidence type="ECO:0000313" key="4">
    <source>
        <dbReference type="Proteomes" id="UP000199045"/>
    </source>
</evidence>
<dbReference type="EMBL" id="FNBN01000004">
    <property type="protein sequence ID" value="SDG44627.1"/>
    <property type="molecule type" value="Genomic_DNA"/>
</dbReference>
<dbReference type="Proteomes" id="UP000199045">
    <property type="component" value="Unassembled WGS sequence"/>
</dbReference>
<dbReference type="GO" id="GO:0030638">
    <property type="term" value="P:polyketide metabolic process"/>
    <property type="evidence" value="ECO:0007669"/>
    <property type="project" value="InterPro"/>
</dbReference>
<dbReference type="Pfam" id="PF07366">
    <property type="entry name" value="SnoaL"/>
    <property type="match status" value="1"/>
</dbReference>
<evidence type="ECO:0000259" key="2">
    <source>
        <dbReference type="Pfam" id="PF03992"/>
    </source>
</evidence>
<dbReference type="PANTHER" id="PTHR38436">
    <property type="entry name" value="POLYKETIDE CYCLASE SNOAL-LIKE DOMAIN"/>
    <property type="match status" value="1"/>
</dbReference>
<dbReference type="Gene3D" id="3.30.70.100">
    <property type="match status" value="1"/>
</dbReference>